<dbReference type="AlphaFoldDB" id="A0A378JKU1"/>
<keyword evidence="5 9" id="KW-0963">Cytoplasm</keyword>
<comment type="similarity">
    <text evidence="4 9 10">Belongs to the HisA/HisF family.</text>
</comment>
<dbReference type="Pfam" id="PF00977">
    <property type="entry name" value="His_biosynth"/>
    <property type="match status" value="1"/>
</dbReference>
<proteinExistence type="inferred from homology"/>
<evidence type="ECO:0000256" key="7">
    <source>
        <dbReference type="ARBA" id="ARBA00023102"/>
    </source>
</evidence>
<protein>
    <recommendedName>
        <fullName evidence="9">1-(5-phosphoribosyl)-5-[(5-phosphoribosylamino)methylideneamino] imidazole-4-carboxamide isomerase</fullName>
        <ecNumber evidence="9">5.3.1.16</ecNumber>
    </recommendedName>
    <alternativeName>
        <fullName evidence="9">Phosphoribosylformimino-5-aminoimidazole carboxamide ribotide isomerase</fullName>
    </alternativeName>
</protein>
<evidence type="ECO:0000256" key="6">
    <source>
        <dbReference type="ARBA" id="ARBA00022605"/>
    </source>
</evidence>
<dbReference type="GO" id="GO:0000105">
    <property type="term" value="P:L-histidine biosynthetic process"/>
    <property type="evidence" value="ECO:0007669"/>
    <property type="project" value="UniProtKB-UniRule"/>
</dbReference>
<comment type="catalytic activity">
    <reaction evidence="1 9">
        <text>1-(5-phospho-beta-D-ribosyl)-5-[(5-phospho-beta-D-ribosylamino)methylideneamino]imidazole-4-carboxamide = 5-[(5-phospho-1-deoxy-D-ribulos-1-ylimino)methylamino]-1-(5-phospho-beta-D-ribosyl)imidazole-4-carboxamide</text>
        <dbReference type="Rhea" id="RHEA:15469"/>
        <dbReference type="ChEBI" id="CHEBI:58435"/>
        <dbReference type="ChEBI" id="CHEBI:58525"/>
        <dbReference type="EC" id="5.3.1.16"/>
    </reaction>
</comment>
<dbReference type="FunFam" id="3.20.20.70:FF:000009">
    <property type="entry name" value="1-(5-phosphoribosyl)-5-[(5-phosphoribosylamino)methylideneamino] imidazole-4-carboxamide isomerase"/>
    <property type="match status" value="1"/>
</dbReference>
<dbReference type="InterPro" id="IPR044524">
    <property type="entry name" value="Isoase_HisA-like"/>
</dbReference>
<dbReference type="EMBL" id="UGOD01000001">
    <property type="protein sequence ID" value="STX51855.1"/>
    <property type="molecule type" value="Genomic_DNA"/>
</dbReference>
<accession>A0A378JKU1</accession>
<organism evidence="11 12">
    <name type="scientific">Legionella busanensis</name>
    <dbReference type="NCBI Taxonomy" id="190655"/>
    <lineage>
        <taxon>Bacteria</taxon>
        <taxon>Pseudomonadati</taxon>
        <taxon>Pseudomonadota</taxon>
        <taxon>Gammaproteobacteria</taxon>
        <taxon>Legionellales</taxon>
        <taxon>Legionellaceae</taxon>
        <taxon>Legionella</taxon>
    </lineage>
</organism>
<feature type="active site" description="Proton acceptor" evidence="9">
    <location>
        <position position="8"/>
    </location>
</feature>
<keyword evidence="7 9" id="KW-0368">Histidine biosynthesis</keyword>
<keyword evidence="6 9" id="KW-0028">Amino-acid biosynthesis</keyword>
<evidence type="ECO:0000256" key="4">
    <source>
        <dbReference type="ARBA" id="ARBA00009667"/>
    </source>
</evidence>
<dbReference type="Proteomes" id="UP000254794">
    <property type="component" value="Unassembled WGS sequence"/>
</dbReference>
<feature type="active site" description="Proton donor" evidence="9">
    <location>
        <position position="129"/>
    </location>
</feature>
<evidence type="ECO:0000256" key="3">
    <source>
        <dbReference type="ARBA" id="ARBA00005133"/>
    </source>
</evidence>
<evidence type="ECO:0000256" key="1">
    <source>
        <dbReference type="ARBA" id="ARBA00000901"/>
    </source>
</evidence>
<sequence length="241" mass="26389">MKLIPAIDLQQGQCVRLRQGKFNQTTIYSYNPLTLASSYVKRGANHLHIVDLDGAKTGKIQHLSLIKSLQIAGCTLQVGGGIRDLDTAKSCLDAGINQLVLGSIAVTDLELTRSIIDLAGANNVILAIDVHIENEIPKPAIHGWQTLTEANLWEVAAHYQQWHINTILCTDISRDGMLEGPNFELYQQATLRFPNLQWQASGGIRDENDLNTLAKLGVSAAILGRMLYEANSISSFESIVC</sequence>
<gene>
    <name evidence="9 11" type="primary">hisA</name>
    <name evidence="11" type="ORF">NCTC13316_01954</name>
</gene>
<evidence type="ECO:0000256" key="5">
    <source>
        <dbReference type="ARBA" id="ARBA00022490"/>
    </source>
</evidence>
<dbReference type="SUPFAM" id="SSF51366">
    <property type="entry name" value="Ribulose-phoshate binding barrel"/>
    <property type="match status" value="1"/>
</dbReference>
<dbReference type="RefSeq" id="WP_115331460.1">
    <property type="nucleotide sequence ID" value="NZ_CAAAHP010000002.1"/>
</dbReference>
<comment type="pathway">
    <text evidence="3 9">Amino-acid biosynthesis; L-histidine biosynthesis; L-histidine from 5-phospho-alpha-D-ribose 1-diphosphate: step 4/9.</text>
</comment>
<evidence type="ECO:0000313" key="12">
    <source>
        <dbReference type="Proteomes" id="UP000254794"/>
    </source>
</evidence>
<dbReference type="PANTHER" id="PTHR43090:SF2">
    <property type="entry name" value="1-(5-PHOSPHORIBOSYL)-5-[(5-PHOSPHORIBOSYLAMINO)METHYLIDENEAMINO] IMIDAZOLE-4-CARBOXAMIDE ISOMERASE"/>
    <property type="match status" value="1"/>
</dbReference>
<dbReference type="EC" id="5.3.1.16" evidence="9"/>
<evidence type="ECO:0000256" key="8">
    <source>
        <dbReference type="ARBA" id="ARBA00023235"/>
    </source>
</evidence>
<evidence type="ECO:0000256" key="9">
    <source>
        <dbReference type="HAMAP-Rule" id="MF_01014"/>
    </source>
</evidence>
<dbReference type="Gene3D" id="3.20.20.70">
    <property type="entry name" value="Aldolase class I"/>
    <property type="match status" value="1"/>
</dbReference>
<name>A0A378JKU1_9GAMM</name>
<dbReference type="HAMAP" id="MF_01014">
    <property type="entry name" value="HisA"/>
    <property type="match status" value="1"/>
</dbReference>
<dbReference type="GO" id="GO:0003949">
    <property type="term" value="F:1-(5-phosphoribosyl)-5-[(5-phosphoribosylamino)methylideneamino]imidazole-4-carboxamide isomerase activity"/>
    <property type="evidence" value="ECO:0007669"/>
    <property type="project" value="UniProtKB-UniRule"/>
</dbReference>
<evidence type="ECO:0000256" key="2">
    <source>
        <dbReference type="ARBA" id="ARBA00004496"/>
    </source>
</evidence>
<keyword evidence="12" id="KW-1185">Reference proteome</keyword>
<dbReference type="InterPro" id="IPR023016">
    <property type="entry name" value="HisA/PriA"/>
</dbReference>
<dbReference type="PANTHER" id="PTHR43090">
    <property type="entry name" value="1-(5-PHOSPHORIBOSYL)-5-[(5-PHOSPHORIBOSYLAMINO)METHYLIDENEAMINO] IMIDAZOLE-4-CARBOXAMIDE ISOMERASE"/>
    <property type="match status" value="1"/>
</dbReference>
<dbReference type="OrthoDB" id="9807749at2"/>
<dbReference type="CDD" id="cd04732">
    <property type="entry name" value="HisA"/>
    <property type="match status" value="1"/>
</dbReference>
<evidence type="ECO:0000256" key="10">
    <source>
        <dbReference type="RuleBase" id="RU003657"/>
    </source>
</evidence>
<comment type="subcellular location">
    <subcellularLocation>
        <location evidence="2 9">Cytoplasm</location>
    </subcellularLocation>
</comment>
<dbReference type="InterPro" id="IPR006062">
    <property type="entry name" value="His_biosynth"/>
</dbReference>
<reference evidence="11 12" key="1">
    <citation type="submission" date="2018-06" db="EMBL/GenBank/DDBJ databases">
        <authorList>
            <consortium name="Pathogen Informatics"/>
            <person name="Doyle S."/>
        </authorList>
    </citation>
    <scope>NUCLEOTIDE SEQUENCE [LARGE SCALE GENOMIC DNA]</scope>
    <source>
        <strain evidence="11 12">NCTC13316</strain>
    </source>
</reference>
<keyword evidence="8 9" id="KW-0413">Isomerase</keyword>
<dbReference type="InterPro" id="IPR013785">
    <property type="entry name" value="Aldolase_TIM"/>
</dbReference>
<dbReference type="GO" id="GO:0005737">
    <property type="term" value="C:cytoplasm"/>
    <property type="evidence" value="ECO:0007669"/>
    <property type="project" value="UniProtKB-SubCell"/>
</dbReference>
<dbReference type="GO" id="GO:0000162">
    <property type="term" value="P:L-tryptophan biosynthetic process"/>
    <property type="evidence" value="ECO:0007669"/>
    <property type="project" value="TreeGrafter"/>
</dbReference>
<evidence type="ECO:0000313" key="11">
    <source>
        <dbReference type="EMBL" id="STX51855.1"/>
    </source>
</evidence>
<dbReference type="UniPathway" id="UPA00031">
    <property type="reaction ID" value="UER00009"/>
</dbReference>
<dbReference type="InterPro" id="IPR011060">
    <property type="entry name" value="RibuloseP-bd_barrel"/>
</dbReference>